<accession>A0A7J5XQH1</accession>
<protein>
    <submittedName>
        <fullName evidence="3">Uncharacterized protein</fullName>
    </submittedName>
</protein>
<dbReference type="EMBL" id="JAAKFY010000021">
    <property type="protein sequence ID" value="KAF3839312.1"/>
    <property type="molecule type" value="Genomic_DNA"/>
</dbReference>
<feature type="signal peptide" evidence="2">
    <location>
        <begin position="1"/>
        <end position="22"/>
    </location>
</feature>
<sequence length="135" mass="15289">MGPRLFLLLALTLLLFTDHSQGIPETHEKSFDVSKFSDASIFGEPLTAANPINIPRKHNIPCYCKGKGREMKSRCLCQQSGGRNGRNGKCEENILPEEEKQESEDVQTVFQTEEGREHQELRSQCPNMNNNKEVL</sequence>
<evidence type="ECO:0000256" key="2">
    <source>
        <dbReference type="SAM" id="SignalP"/>
    </source>
</evidence>
<comment type="caution">
    <text evidence="3">The sequence shown here is derived from an EMBL/GenBank/DDBJ whole genome shotgun (WGS) entry which is preliminary data.</text>
</comment>
<dbReference type="Proteomes" id="UP000518266">
    <property type="component" value="Unassembled WGS sequence"/>
</dbReference>
<name>A0A7J5XQH1_DISMA</name>
<feature type="compositionally biased region" description="Polar residues" evidence="1">
    <location>
        <begin position="122"/>
        <end position="135"/>
    </location>
</feature>
<dbReference type="AlphaFoldDB" id="A0A7J5XQH1"/>
<evidence type="ECO:0000313" key="4">
    <source>
        <dbReference type="Proteomes" id="UP000518266"/>
    </source>
</evidence>
<keyword evidence="4" id="KW-1185">Reference proteome</keyword>
<proteinExistence type="predicted"/>
<feature type="region of interest" description="Disordered" evidence="1">
    <location>
        <begin position="78"/>
        <end position="135"/>
    </location>
</feature>
<evidence type="ECO:0000313" key="3">
    <source>
        <dbReference type="EMBL" id="KAF3839312.1"/>
    </source>
</evidence>
<gene>
    <name evidence="3" type="ORF">F7725_018029</name>
</gene>
<feature type="chain" id="PRO_5029714337" evidence="2">
    <location>
        <begin position="23"/>
        <end position="135"/>
    </location>
</feature>
<reference evidence="3 4" key="1">
    <citation type="submission" date="2020-03" db="EMBL/GenBank/DDBJ databases">
        <title>Dissostichus mawsoni Genome sequencing and assembly.</title>
        <authorList>
            <person name="Park H."/>
        </authorList>
    </citation>
    <scope>NUCLEOTIDE SEQUENCE [LARGE SCALE GENOMIC DNA]</scope>
    <source>
        <strain evidence="3">DM0001</strain>
        <tissue evidence="3">Muscle</tissue>
    </source>
</reference>
<organism evidence="3 4">
    <name type="scientific">Dissostichus mawsoni</name>
    <name type="common">Antarctic cod</name>
    <dbReference type="NCBI Taxonomy" id="36200"/>
    <lineage>
        <taxon>Eukaryota</taxon>
        <taxon>Metazoa</taxon>
        <taxon>Chordata</taxon>
        <taxon>Craniata</taxon>
        <taxon>Vertebrata</taxon>
        <taxon>Euteleostomi</taxon>
        <taxon>Actinopterygii</taxon>
        <taxon>Neopterygii</taxon>
        <taxon>Teleostei</taxon>
        <taxon>Neoteleostei</taxon>
        <taxon>Acanthomorphata</taxon>
        <taxon>Eupercaria</taxon>
        <taxon>Perciformes</taxon>
        <taxon>Notothenioidei</taxon>
        <taxon>Nototheniidae</taxon>
        <taxon>Dissostichus</taxon>
    </lineage>
</organism>
<evidence type="ECO:0000256" key="1">
    <source>
        <dbReference type="SAM" id="MobiDB-lite"/>
    </source>
</evidence>
<feature type="compositionally biased region" description="Acidic residues" evidence="1">
    <location>
        <begin position="94"/>
        <end position="105"/>
    </location>
</feature>
<keyword evidence="2" id="KW-0732">Signal</keyword>